<dbReference type="NCBIfam" id="TIGR01782">
    <property type="entry name" value="TonB-Xanth-Caul"/>
    <property type="match status" value="1"/>
</dbReference>
<dbReference type="RefSeq" id="WP_183213431.1">
    <property type="nucleotide sequence ID" value="NZ_JACHOR010000003.1"/>
</dbReference>
<dbReference type="PANTHER" id="PTHR40980:SF4">
    <property type="entry name" value="TONB-DEPENDENT RECEPTOR-LIKE BETA-BARREL DOMAIN-CONTAINING PROTEIN"/>
    <property type="match status" value="1"/>
</dbReference>
<dbReference type="CDD" id="cd01347">
    <property type="entry name" value="ligand_gated_channel"/>
    <property type="match status" value="1"/>
</dbReference>
<accession>A0A7W9CIX1</accession>
<keyword evidence="6 8" id="KW-0472">Membrane</keyword>
<keyword evidence="7 8" id="KW-0998">Cell outer membrane</keyword>
<evidence type="ECO:0000256" key="6">
    <source>
        <dbReference type="ARBA" id="ARBA00023136"/>
    </source>
</evidence>
<evidence type="ECO:0000256" key="9">
    <source>
        <dbReference type="RuleBase" id="RU003357"/>
    </source>
</evidence>
<dbReference type="EMBL" id="JACHOR010000003">
    <property type="protein sequence ID" value="MBB5746467.1"/>
    <property type="molecule type" value="Genomic_DNA"/>
</dbReference>
<comment type="subcellular location">
    <subcellularLocation>
        <location evidence="1 8">Cell outer membrane</location>
        <topology evidence="1 8">Multi-pass membrane protein</topology>
    </subcellularLocation>
</comment>
<evidence type="ECO:0000313" key="14">
    <source>
        <dbReference type="Proteomes" id="UP000545037"/>
    </source>
</evidence>
<dbReference type="InterPro" id="IPR036942">
    <property type="entry name" value="Beta-barrel_TonB_sf"/>
</dbReference>
<feature type="chain" id="PRO_5031150043" evidence="10">
    <location>
        <begin position="26"/>
        <end position="874"/>
    </location>
</feature>
<sequence length="874" mass="95950">MTNLRRTGLSVILLASSALSTAAFAQVAAPVQTPAQDNESVVDEIVVTGQREAQRQAIAVKRQSFVVEDVVSADDIGKLPDHNTAAALRRIPGVSVQEDQGEPRFPVLRGLTSTYNRTTVDGAVVASVDTTGRSIPLDIVPSVVAGRLEVIKTVTPENDGNAIGGVINVSTRSAFARGRPFFDALASVGYYERSGDVRNDEQSYRLSFATGTLFGPNDQFGIVIGGSQEQLDYDIPQIEVANPSVREYTAAGVPVDSGSATGNGIQVPVQRRVFWYNNTKNRTGANAKLEWRPSDALRFDISGLYSTIEDNEERIENRAEPIGNVTNQTQTSGTFARGRNIIQLNQPITTRTISLVQGGGEWDLTPQWMLSGSLTWSSSSVEEENTSEEFRTADARGTEYGFTYDTSDFFPIFTPFNEAATRNPANFVHLNRRDALTEGTEDVIEARADIAFDDGGDTRNLKAKFGGVLRSTEHEVDATQLTYTTVPGFTYTLAPVAGVGPTALIASRYLLTPRVDVGLANAFFATNRASFNTATVLLPSDFKVQEDVSAAYAQASYRWGDFTLLGGLRYEKTEVETDSFRQQGTAFTPVNRSGDYDNVLPSVHARWDATDRFVIRAAWTNTIGRANYGDISARETLTFNGSQAILSRGNPNLQPRESEGLDLSFEYYQDDGLISVAVFNKDLENEIFTLSSVQQLDLGIGRGVEPVEIRTPQNTETAKITGIELAFQQAFTFLPEPFDGFGINLNATFLETEFTFLTGVGRRTTGFFLQPDTTTNATIYYQKGPFEGRISHNYIGGFLETINDTIPNADQYWKGRHLIDASVSWRFDDRLTGFFEAQNLSDSGRQENTGPGQRFLQESAEYGRTFWIGLSASF</sequence>
<evidence type="ECO:0000256" key="5">
    <source>
        <dbReference type="ARBA" id="ARBA00023077"/>
    </source>
</evidence>
<dbReference type="Gene3D" id="2.40.170.20">
    <property type="entry name" value="TonB-dependent receptor, beta-barrel domain"/>
    <property type="match status" value="1"/>
</dbReference>
<keyword evidence="4 8" id="KW-0812">Transmembrane</keyword>
<organism evidence="13 14">
    <name type="scientific">Brevundimonas variabilis</name>
    <dbReference type="NCBI Taxonomy" id="74312"/>
    <lineage>
        <taxon>Bacteria</taxon>
        <taxon>Pseudomonadati</taxon>
        <taxon>Pseudomonadota</taxon>
        <taxon>Alphaproteobacteria</taxon>
        <taxon>Caulobacterales</taxon>
        <taxon>Caulobacteraceae</taxon>
        <taxon>Brevundimonas</taxon>
    </lineage>
</organism>
<evidence type="ECO:0000256" key="4">
    <source>
        <dbReference type="ARBA" id="ARBA00022692"/>
    </source>
</evidence>
<dbReference type="Proteomes" id="UP000545037">
    <property type="component" value="Unassembled WGS sequence"/>
</dbReference>
<keyword evidence="3 8" id="KW-1134">Transmembrane beta strand</keyword>
<evidence type="ECO:0000256" key="7">
    <source>
        <dbReference type="ARBA" id="ARBA00023237"/>
    </source>
</evidence>
<evidence type="ECO:0000256" key="2">
    <source>
        <dbReference type="ARBA" id="ARBA00022448"/>
    </source>
</evidence>
<dbReference type="AlphaFoldDB" id="A0A7W9CIX1"/>
<keyword evidence="2 8" id="KW-0813">Transport</keyword>
<reference evidence="13 14" key="1">
    <citation type="submission" date="2020-08" db="EMBL/GenBank/DDBJ databases">
        <title>Genomic Encyclopedia of Type Strains, Phase IV (KMG-IV): sequencing the most valuable type-strain genomes for metagenomic binning, comparative biology and taxonomic classification.</title>
        <authorList>
            <person name="Goeker M."/>
        </authorList>
    </citation>
    <scope>NUCLEOTIDE SEQUENCE [LARGE SCALE GENOMIC DNA]</scope>
    <source>
        <strain evidence="13 14">DSM 4737</strain>
    </source>
</reference>
<dbReference type="InterPro" id="IPR012910">
    <property type="entry name" value="Plug_dom"/>
</dbReference>
<comment type="caution">
    <text evidence="13">The sequence shown here is derived from an EMBL/GenBank/DDBJ whole genome shotgun (WGS) entry which is preliminary data.</text>
</comment>
<dbReference type="Pfam" id="PF07715">
    <property type="entry name" value="Plug"/>
    <property type="match status" value="1"/>
</dbReference>
<dbReference type="InterPro" id="IPR039426">
    <property type="entry name" value="TonB-dep_rcpt-like"/>
</dbReference>
<gene>
    <name evidence="13" type="ORF">GGR13_002071</name>
</gene>
<keyword evidence="13" id="KW-0675">Receptor</keyword>
<keyword evidence="14" id="KW-1185">Reference proteome</keyword>
<dbReference type="SUPFAM" id="SSF56935">
    <property type="entry name" value="Porins"/>
    <property type="match status" value="1"/>
</dbReference>
<dbReference type="Pfam" id="PF00593">
    <property type="entry name" value="TonB_dep_Rec_b-barrel"/>
    <property type="match status" value="1"/>
</dbReference>
<name>A0A7W9CIX1_9CAUL</name>
<evidence type="ECO:0000256" key="3">
    <source>
        <dbReference type="ARBA" id="ARBA00022452"/>
    </source>
</evidence>
<evidence type="ECO:0000256" key="1">
    <source>
        <dbReference type="ARBA" id="ARBA00004571"/>
    </source>
</evidence>
<dbReference type="GO" id="GO:0009279">
    <property type="term" value="C:cell outer membrane"/>
    <property type="evidence" value="ECO:0007669"/>
    <property type="project" value="UniProtKB-SubCell"/>
</dbReference>
<keyword evidence="5 9" id="KW-0798">TonB box</keyword>
<dbReference type="Gene3D" id="2.170.130.10">
    <property type="entry name" value="TonB-dependent receptor, plug domain"/>
    <property type="match status" value="1"/>
</dbReference>
<evidence type="ECO:0000313" key="13">
    <source>
        <dbReference type="EMBL" id="MBB5746467.1"/>
    </source>
</evidence>
<proteinExistence type="inferred from homology"/>
<evidence type="ECO:0000259" key="12">
    <source>
        <dbReference type="Pfam" id="PF07715"/>
    </source>
</evidence>
<dbReference type="InterPro" id="IPR000531">
    <property type="entry name" value="Beta-barrel_TonB"/>
</dbReference>
<feature type="domain" description="TonB-dependent receptor plug" evidence="12">
    <location>
        <begin position="68"/>
        <end position="166"/>
    </location>
</feature>
<feature type="domain" description="TonB-dependent receptor-like beta-barrel" evidence="11">
    <location>
        <begin position="401"/>
        <end position="840"/>
    </location>
</feature>
<keyword evidence="10" id="KW-0732">Signal</keyword>
<evidence type="ECO:0000256" key="8">
    <source>
        <dbReference type="PROSITE-ProRule" id="PRU01360"/>
    </source>
</evidence>
<protein>
    <submittedName>
        <fullName evidence="13">TonB-dependent receptor</fullName>
    </submittedName>
</protein>
<dbReference type="PROSITE" id="PS52016">
    <property type="entry name" value="TONB_DEPENDENT_REC_3"/>
    <property type="match status" value="1"/>
</dbReference>
<evidence type="ECO:0000259" key="11">
    <source>
        <dbReference type="Pfam" id="PF00593"/>
    </source>
</evidence>
<dbReference type="PANTHER" id="PTHR40980">
    <property type="entry name" value="PLUG DOMAIN-CONTAINING PROTEIN"/>
    <property type="match status" value="1"/>
</dbReference>
<dbReference type="InterPro" id="IPR010104">
    <property type="entry name" value="TonB_rcpt_bac"/>
</dbReference>
<comment type="similarity">
    <text evidence="8 9">Belongs to the TonB-dependent receptor family.</text>
</comment>
<feature type="signal peptide" evidence="10">
    <location>
        <begin position="1"/>
        <end position="25"/>
    </location>
</feature>
<dbReference type="InterPro" id="IPR037066">
    <property type="entry name" value="Plug_dom_sf"/>
</dbReference>
<evidence type="ECO:0000256" key="10">
    <source>
        <dbReference type="SAM" id="SignalP"/>
    </source>
</evidence>